<comment type="caution">
    <text evidence="1">The sequence shown here is derived from an EMBL/GenBank/DDBJ whole genome shotgun (WGS) entry which is preliminary data.</text>
</comment>
<dbReference type="EMBL" id="PEWY01000044">
    <property type="protein sequence ID" value="PIU37307.1"/>
    <property type="molecule type" value="Genomic_DNA"/>
</dbReference>
<name>A0A2M6YUW6_9BACT</name>
<dbReference type="InterPro" id="IPR046871">
    <property type="entry name" value="Pro_CA_2"/>
</dbReference>
<evidence type="ECO:0000313" key="2">
    <source>
        <dbReference type="Proteomes" id="UP000230184"/>
    </source>
</evidence>
<dbReference type="GO" id="GO:0008270">
    <property type="term" value="F:zinc ion binding"/>
    <property type="evidence" value="ECO:0007669"/>
    <property type="project" value="InterPro"/>
</dbReference>
<dbReference type="InterPro" id="IPR036874">
    <property type="entry name" value="Carbonic_anhydrase_sf"/>
</dbReference>
<proteinExistence type="predicted"/>
<accession>A0A2M6YUW6</accession>
<dbReference type="Proteomes" id="UP000230184">
    <property type="component" value="Unassembled WGS sequence"/>
</dbReference>
<sequence length="121" mass="13979">MSTHTCDAFVVACIDFRFQKYIKDWLEKNLQNKTYDYVGFAGGSKNLETIMGQLDISVRLHQVKEVVLIHHEECGAYGAESTHDRHAEDLNKAKKIILEKYPQLSVSLYYLHLDGEFEVIK</sequence>
<dbReference type="Pfam" id="PF20393">
    <property type="entry name" value="Pro_CA_2"/>
    <property type="match status" value="1"/>
</dbReference>
<reference evidence="2" key="1">
    <citation type="submission" date="2017-09" db="EMBL/GenBank/DDBJ databases">
        <title>Depth-based differentiation of microbial function through sediment-hosted aquifers and enrichment of novel symbionts in the deep terrestrial subsurface.</title>
        <authorList>
            <person name="Probst A.J."/>
            <person name="Ladd B."/>
            <person name="Jarett J.K."/>
            <person name="Geller-Mcgrath D.E."/>
            <person name="Sieber C.M.K."/>
            <person name="Emerson J.B."/>
            <person name="Anantharaman K."/>
            <person name="Thomas B.C."/>
            <person name="Malmstrom R."/>
            <person name="Stieglmeier M."/>
            <person name="Klingl A."/>
            <person name="Woyke T."/>
            <person name="Ryan C.M."/>
            <person name="Banfield J.F."/>
        </authorList>
    </citation>
    <scope>NUCLEOTIDE SEQUENCE [LARGE SCALE GENOMIC DNA]</scope>
</reference>
<dbReference type="Gene3D" id="3.40.1050.10">
    <property type="entry name" value="Carbonic anhydrase"/>
    <property type="match status" value="1"/>
</dbReference>
<protein>
    <recommendedName>
        <fullName evidence="3">Carbonic anhydrase</fullName>
    </recommendedName>
</protein>
<organism evidence="1 2">
    <name type="scientific">Candidatus Roizmanbacteria bacterium CG07_land_8_20_14_0_80_34_15</name>
    <dbReference type="NCBI Taxonomy" id="1974849"/>
    <lineage>
        <taxon>Bacteria</taxon>
        <taxon>Candidatus Roizmaniibacteriota</taxon>
    </lineage>
</organism>
<gene>
    <name evidence="1" type="ORF">COT02_01540</name>
</gene>
<evidence type="ECO:0008006" key="3">
    <source>
        <dbReference type="Google" id="ProtNLM"/>
    </source>
</evidence>
<evidence type="ECO:0000313" key="1">
    <source>
        <dbReference type="EMBL" id="PIU37307.1"/>
    </source>
</evidence>
<dbReference type="GO" id="GO:0004089">
    <property type="term" value="F:carbonate dehydratase activity"/>
    <property type="evidence" value="ECO:0007669"/>
    <property type="project" value="InterPro"/>
</dbReference>
<dbReference type="AlphaFoldDB" id="A0A2M6YUW6"/>
<dbReference type="SUPFAM" id="SSF53056">
    <property type="entry name" value="beta-carbonic anhydrase, cab"/>
    <property type="match status" value="1"/>
</dbReference>